<evidence type="ECO:0000313" key="3">
    <source>
        <dbReference type="Proteomes" id="UP000276133"/>
    </source>
</evidence>
<sequence>MVGAGKAGFRSVWQKLKALKILKTVKERVVRVLKSSIYNRFKRFRTGFPQPVKKKSAKLNRPTTASNHPSIGPVCSARIQHYLLKISTKN</sequence>
<evidence type="ECO:0000256" key="1">
    <source>
        <dbReference type="SAM" id="MobiDB-lite"/>
    </source>
</evidence>
<organism evidence="2 3">
    <name type="scientific">Brachionus plicatilis</name>
    <name type="common">Marine rotifer</name>
    <name type="synonym">Brachionus muelleri</name>
    <dbReference type="NCBI Taxonomy" id="10195"/>
    <lineage>
        <taxon>Eukaryota</taxon>
        <taxon>Metazoa</taxon>
        <taxon>Spiralia</taxon>
        <taxon>Gnathifera</taxon>
        <taxon>Rotifera</taxon>
        <taxon>Eurotatoria</taxon>
        <taxon>Monogononta</taxon>
        <taxon>Pseudotrocha</taxon>
        <taxon>Ploima</taxon>
        <taxon>Brachionidae</taxon>
        <taxon>Brachionus</taxon>
    </lineage>
</organism>
<name>A0A3M7RWI5_BRAPC</name>
<feature type="region of interest" description="Disordered" evidence="1">
    <location>
        <begin position="53"/>
        <end position="72"/>
    </location>
</feature>
<dbReference type="EMBL" id="REGN01002501">
    <property type="protein sequence ID" value="RNA27728.1"/>
    <property type="molecule type" value="Genomic_DNA"/>
</dbReference>
<accession>A0A3M7RWI5</accession>
<protein>
    <submittedName>
        <fullName evidence="2">Uncharacterized protein</fullName>
    </submittedName>
</protein>
<keyword evidence="3" id="KW-1185">Reference proteome</keyword>
<dbReference type="AlphaFoldDB" id="A0A3M7RWI5"/>
<proteinExistence type="predicted"/>
<comment type="caution">
    <text evidence="2">The sequence shown here is derived from an EMBL/GenBank/DDBJ whole genome shotgun (WGS) entry which is preliminary data.</text>
</comment>
<evidence type="ECO:0000313" key="2">
    <source>
        <dbReference type="EMBL" id="RNA27728.1"/>
    </source>
</evidence>
<dbReference type="Proteomes" id="UP000276133">
    <property type="component" value="Unassembled WGS sequence"/>
</dbReference>
<reference evidence="2 3" key="1">
    <citation type="journal article" date="2018" name="Sci. Rep.">
        <title>Genomic signatures of local adaptation to the degree of environmental predictability in rotifers.</title>
        <authorList>
            <person name="Franch-Gras L."/>
            <person name="Hahn C."/>
            <person name="Garcia-Roger E.M."/>
            <person name="Carmona M.J."/>
            <person name="Serra M."/>
            <person name="Gomez A."/>
        </authorList>
    </citation>
    <scope>NUCLEOTIDE SEQUENCE [LARGE SCALE GENOMIC DNA]</scope>
    <source>
        <strain evidence="2">HYR1</strain>
    </source>
</reference>
<gene>
    <name evidence="2" type="ORF">BpHYR1_041478</name>
</gene>